<dbReference type="AlphaFoldDB" id="A0A382H3W4"/>
<dbReference type="InterPro" id="IPR036259">
    <property type="entry name" value="MFS_trans_sf"/>
</dbReference>
<feature type="transmembrane region" description="Helical" evidence="1">
    <location>
        <begin position="110"/>
        <end position="133"/>
    </location>
</feature>
<dbReference type="EMBL" id="UINC01059027">
    <property type="protein sequence ID" value="SVB81970.1"/>
    <property type="molecule type" value="Genomic_DNA"/>
</dbReference>
<dbReference type="SUPFAM" id="SSF103473">
    <property type="entry name" value="MFS general substrate transporter"/>
    <property type="match status" value="1"/>
</dbReference>
<name>A0A382H3W4_9ZZZZ</name>
<feature type="transmembrane region" description="Helical" evidence="1">
    <location>
        <begin position="39"/>
        <end position="60"/>
    </location>
</feature>
<keyword evidence="1" id="KW-1133">Transmembrane helix</keyword>
<dbReference type="Gene3D" id="1.20.1250.20">
    <property type="entry name" value="MFS general substrate transporter like domains"/>
    <property type="match status" value="1"/>
</dbReference>
<keyword evidence="1" id="KW-0472">Membrane</keyword>
<feature type="transmembrane region" description="Helical" evidence="1">
    <location>
        <begin position="145"/>
        <end position="163"/>
    </location>
</feature>
<sequence length="276" mass="30450">DKERAPELLGRVIAVGSFTSIGVFAFIWLTFKILDMEFIPVYAIGGGITIVIAGLCWWAFPQFPVKVRQNRRMVLRRRYWLYYALTFLSGARRQIFMVFAGFLMVEKFGYSVASISILFLVNAVLNMLFAARIGRIIGEVGERRVLIFEYLGLAIVFTAYAFVNHAGIAAGLYIVDHFFFALAIAIRTYFQKIADPADIAATAGVGFTINHIAAVVLPAFLGFLWLVSPAAVFLVGTGLAVLSLLLSFNVPSNPCPGNEVIRGQWGSLTGRPVTHQ</sequence>
<proteinExistence type="predicted"/>
<evidence type="ECO:0008006" key="3">
    <source>
        <dbReference type="Google" id="ProtNLM"/>
    </source>
</evidence>
<reference evidence="2" key="1">
    <citation type="submission" date="2018-05" db="EMBL/GenBank/DDBJ databases">
        <authorList>
            <person name="Lanie J.A."/>
            <person name="Ng W.-L."/>
            <person name="Kazmierczak K.M."/>
            <person name="Andrzejewski T.M."/>
            <person name="Davidsen T.M."/>
            <person name="Wayne K.J."/>
            <person name="Tettelin H."/>
            <person name="Glass J.I."/>
            <person name="Rusch D."/>
            <person name="Podicherti R."/>
            <person name="Tsui H.-C.T."/>
            <person name="Winkler M.E."/>
        </authorList>
    </citation>
    <scope>NUCLEOTIDE SEQUENCE</scope>
</reference>
<accession>A0A382H3W4</accession>
<organism evidence="2">
    <name type="scientific">marine metagenome</name>
    <dbReference type="NCBI Taxonomy" id="408172"/>
    <lineage>
        <taxon>unclassified sequences</taxon>
        <taxon>metagenomes</taxon>
        <taxon>ecological metagenomes</taxon>
    </lineage>
</organism>
<evidence type="ECO:0000313" key="2">
    <source>
        <dbReference type="EMBL" id="SVB81970.1"/>
    </source>
</evidence>
<evidence type="ECO:0000256" key="1">
    <source>
        <dbReference type="SAM" id="Phobius"/>
    </source>
</evidence>
<feature type="transmembrane region" description="Helical" evidence="1">
    <location>
        <begin position="223"/>
        <end position="246"/>
    </location>
</feature>
<feature type="transmembrane region" description="Helical" evidence="1">
    <location>
        <begin position="197"/>
        <end position="217"/>
    </location>
</feature>
<gene>
    <name evidence="2" type="ORF">METZ01_LOCUS234824</name>
</gene>
<feature type="non-terminal residue" evidence="2">
    <location>
        <position position="1"/>
    </location>
</feature>
<feature type="transmembrane region" description="Helical" evidence="1">
    <location>
        <begin position="12"/>
        <end position="33"/>
    </location>
</feature>
<keyword evidence="1" id="KW-0812">Transmembrane</keyword>
<protein>
    <recommendedName>
        <fullName evidence="3">Major facilitator superfamily (MFS) profile domain-containing protein</fullName>
    </recommendedName>
</protein>
<feature type="transmembrane region" description="Helical" evidence="1">
    <location>
        <begin position="80"/>
        <end position="104"/>
    </location>
</feature>
<feature type="transmembrane region" description="Helical" evidence="1">
    <location>
        <begin position="169"/>
        <end position="190"/>
    </location>
</feature>